<evidence type="ECO:0000256" key="3">
    <source>
        <dbReference type="ARBA" id="ARBA00004479"/>
    </source>
</evidence>
<dbReference type="SUPFAM" id="SSF57302">
    <property type="entry name" value="Snake toxin-like"/>
    <property type="match status" value="1"/>
</dbReference>
<keyword evidence="8 19" id="KW-0812">Transmembrane</keyword>
<accession>A0A2T7PV85</accession>
<dbReference type="GO" id="GO:0005886">
    <property type="term" value="C:plasma membrane"/>
    <property type="evidence" value="ECO:0007669"/>
    <property type="project" value="TreeGrafter"/>
</dbReference>
<dbReference type="Proteomes" id="UP000245119">
    <property type="component" value="Linkage Group LG2"/>
</dbReference>
<keyword evidence="13" id="KW-0067">ATP-binding</keyword>
<comment type="subcellular location">
    <subcellularLocation>
        <location evidence="3">Membrane</location>
        <topology evidence="3">Single-pass type I membrane protein</topology>
    </subcellularLocation>
</comment>
<dbReference type="AlphaFoldDB" id="A0A2T7PV85"/>
<dbReference type="SUPFAM" id="SSF56112">
    <property type="entry name" value="Protein kinase-like (PK-like)"/>
    <property type="match status" value="1"/>
</dbReference>
<evidence type="ECO:0000256" key="9">
    <source>
        <dbReference type="ARBA" id="ARBA00022723"/>
    </source>
</evidence>
<dbReference type="PROSITE" id="PS50011">
    <property type="entry name" value="PROTEIN_KINASE_DOM"/>
    <property type="match status" value="1"/>
</dbReference>
<evidence type="ECO:0000256" key="6">
    <source>
        <dbReference type="ARBA" id="ARBA00022527"/>
    </source>
</evidence>
<evidence type="ECO:0000256" key="15">
    <source>
        <dbReference type="ARBA" id="ARBA00022989"/>
    </source>
</evidence>
<keyword evidence="9" id="KW-0479">Metal-binding</keyword>
<keyword evidence="7" id="KW-0808">Transferase</keyword>
<comment type="similarity">
    <text evidence="4">Belongs to the protein kinase superfamily. TKL Ser/Thr protein kinase family. TGFB receptor subfamily.</text>
</comment>
<evidence type="ECO:0000256" key="11">
    <source>
        <dbReference type="ARBA" id="ARBA00022741"/>
    </source>
</evidence>
<evidence type="ECO:0000256" key="18">
    <source>
        <dbReference type="SAM" id="MobiDB-lite"/>
    </source>
</evidence>
<dbReference type="InterPro" id="IPR001245">
    <property type="entry name" value="Ser-Thr/Tyr_kinase_cat_dom"/>
</dbReference>
<evidence type="ECO:0000256" key="19">
    <source>
        <dbReference type="SAM" id="Phobius"/>
    </source>
</evidence>
<keyword evidence="16 19" id="KW-0472">Membrane</keyword>
<dbReference type="EMBL" id="PZQS01000002">
    <property type="protein sequence ID" value="PVD37332.1"/>
    <property type="molecule type" value="Genomic_DNA"/>
</dbReference>
<feature type="compositionally biased region" description="Polar residues" evidence="18">
    <location>
        <begin position="736"/>
        <end position="749"/>
    </location>
</feature>
<dbReference type="InterPro" id="IPR045860">
    <property type="entry name" value="Snake_toxin-like_sf"/>
</dbReference>
<dbReference type="Gene3D" id="3.30.200.20">
    <property type="entry name" value="Phosphorylase Kinase, domain 1"/>
    <property type="match status" value="1"/>
</dbReference>
<name>A0A2T7PV85_POMCA</name>
<evidence type="ECO:0000313" key="21">
    <source>
        <dbReference type="EMBL" id="PVD37332.1"/>
    </source>
</evidence>
<keyword evidence="15 19" id="KW-1133">Transmembrane helix</keyword>
<dbReference type="EC" id="2.7.11.30" evidence="5"/>
<feature type="region of interest" description="Disordered" evidence="18">
    <location>
        <begin position="830"/>
        <end position="859"/>
    </location>
</feature>
<feature type="region of interest" description="Disordered" evidence="18">
    <location>
        <begin position="734"/>
        <end position="810"/>
    </location>
</feature>
<evidence type="ECO:0000256" key="5">
    <source>
        <dbReference type="ARBA" id="ARBA00012401"/>
    </source>
</evidence>
<dbReference type="Gene3D" id="2.10.60.10">
    <property type="entry name" value="CD59"/>
    <property type="match status" value="1"/>
</dbReference>
<dbReference type="GO" id="GO:0005524">
    <property type="term" value="F:ATP binding"/>
    <property type="evidence" value="ECO:0007669"/>
    <property type="project" value="UniProtKB-KW"/>
</dbReference>
<evidence type="ECO:0000256" key="4">
    <source>
        <dbReference type="ARBA" id="ARBA00009605"/>
    </source>
</evidence>
<organism evidence="21 22">
    <name type="scientific">Pomacea canaliculata</name>
    <name type="common">Golden apple snail</name>
    <dbReference type="NCBI Taxonomy" id="400727"/>
    <lineage>
        <taxon>Eukaryota</taxon>
        <taxon>Metazoa</taxon>
        <taxon>Spiralia</taxon>
        <taxon>Lophotrochozoa</taxon>
        <taxon>Mollusca</taxon>
        <taxon>Gastropoda</taxon>
        <taxon>Caenogastropoda</taxon>
        <taxon>Architaenioglossa</taxon>
        <taxon>Ampullarioidea</taxon>
        <taxon>Ampullariidae</taxon>
        <taxon>Pomacea</taxon>
    </lineage>
</organism>
<dbReference type="GO" id="GO:0005024">
    <property type="term" value="F:transforming growth factor beta receptor activity"/>
    <property type="evidence" value="ECO:0007669"/>
    <property type="project" value="TreeGrafter"/>
</dbReference>
<evidence type="ECO:0000313" key="22">
    <source>
        <dbReference type="Proteomes" id="UP000245119"/>
    </source>
</evidence>
<feature type="domain" description="Protein kinase" evidence="20">
    <location>
        <begin position="307"/>
        <end position="592"/>
    </location>
</feature>
<comment type="cofactor">
    <cofactor evidence="1">
        <name>Mn(2+)</name>
        <dbReference type="ChEBI" id="CHEBI:29035"/>
    </cofactor>
</comment>
<keyword evidence="17" id="KW-0675">Receptor</keyword>
<keyword evidence="10" id="KW-0732">Signal</keyword>
<comment type="cofactor">
    <cofactor evidence="2">
        <name>Mg(2+)</name>
        <dbReference type="ChEBI" id="CHEBI:18420"/>
    </cofactor>
</comment>
<feature type="region of interest" description="Disordered" evidence="18">
    <location>
        <begin position="50"/>
        <end position="77"/>
    </location>
</feature>
<dbReference type="GO" id="GO:0043235">
    <property type="term" value="C:receptor complex"/>
    <property type="evidence" value="ECO:0007669"/>
    <property type="project" value="TreeGrafter"/>
</dbReference>
<dbReference type="GO" id="GO:0030509">
    <property type="term" value="P:BMP signaling pathway"/>
    <property type="evidence" value="ECO:0007669"/>
    <property type="project" value="TreeGrafter"/>
</dbReference>
<keyword evidence="22" id="KW-1185">Reference proteome</keyword>
<evidence type="ECO:0000256" key="8">
    <source>
        <dbReference type="ARBA" id="ARBA00022692"/>
    </source>
</evidence>
<proteinExistence type="inferred from homology"/>
<evidence type="ECO:0000256" key="7">
    <source>
        <dbReference type="ARBA" id="ARBA00022679"/>
    </source>
</evidence>
<protein>
    <recommendedName>
        <fullName evidence="5">receptor protein serine/threonine kinase</fullName>
        <ecNumber evidence="5">2.7.11.30</ecNumber>
    </recommendedName>
</protein>
<dbReference type="PANTHER" id="PTHR23255:SF100">
    <property type="entry name" value="RECEPTOR PROTEIN SERINE_THREONINE KINASE"/>
    <property type="match status" value="1"/>
</dbReference>
<evidence type="ECO:0000256" key="10">
    <source>
        <dbReference type="ARBA" id="ARBA00022729"/>
    </source>
</evidence>
<dbReference type="Pfam" id="PF07714">
    <property type="entry name" value="PK_Tyr_Ser-Thr"/>
    <property type="match status" value="1"/>
</dbReference>
<dbReference type="InterPro" id="IPR000472">
    <property type="entry name" value="Activin_recp"/>
</dbReference>
<evidence type="ECO:0000256" key="16">
    <source>
        <dbReference type="ARBA" id="ARBA00023136"/>
    </source>
</evidence>
<dbReference type="Gene3D" id="1.10.510.10">
    <property type="entry name" value="Transferase(Phosphotransferase) domain 1"/>
    <property type="match status" value="1"/>
</dbReference>
<dbReference type="InterPro" id="IPR000333">
    <property type="entry name" value="TGFB_receptor"/>
</dbReference>
<feature type="compositionally biased region" description="Pro residues" evidence="18">
    <location>
        <begin position="50"/>
        <end position="64"/>
    </location>
</feature>
<dbReference type="Pfam" id="PF01064">
    <property type="entry name" value="Activin_recp"/>
    <property type="match status" value="1"/>
</dbReference>
<dbReference type="InterPro" id="IPR011009">
    <property type="entry name" value="Kinase-like_dom_sf"/>
</dbReference>
<evidence type="ECO:0000256" key="13">
    <source>
        <dbReference type="ARBA" id="ARBA00022840"/>
    </source>
</evidence>
<keyword evidence="11" id="KW-0547">Nucleotide-binding</keyword>
<sequence>MSDTVLPLPPPPPPPPPHQWPCSLSSLRQSSRVTDLSFVLFGTYSHPTLTPPQSPFPHHQPPFSTPLQLPFPHHQSPFPTPPVTIPTPPVTIPHTTAVTIPHTTSHHSYITSAAEGDKTICAHRNVFPLADAGSSYSSEKPLLWGAEVLDDNLTIRCHSNSYCFTLWTSRADNRSQITVVKQGCWIGEANVCMKGSCVSDMAPKNHSHFCCCSGDMCNQNFTDGYDPAAHTTTTFTSAESQGHPLQDQNYKVKTIIISLVSVFSVALFITAAYFGYRMCIRPKQASIESLHNAEATPPPAEFDMDDLKLCHMISRGRYAEVWKGKLEEEDVAIKIYSSHYREYYNNERTLYRLPFMDHDGLVKFYGADERISQDGTAQLMIVMAYIPLGSLCSYLKNNVLDWPTMAKMLQSVSKGLSHLHTDIQKGDKFKPVLAHRDINTHNILVRSDLSCVITDLGFAVATMGSKLIKRGHPEIAEQTSLTDVGTLRYMAPELLDGAVNLRDCEASSNRLTFMLWGLCCGRLPHAVWTYTRVIVLDILVIDYSAPVPDYAAPYQAEVGSSPTFEEMQMIVVRAKRRPKFPEVWKDTNQARLTALCVEERLADLSNLWAQECKHRGMTPTLNAMINVDQTALVNTDRPVAMDFNESLPSDVNPPSHLDAFSTNFDPHPETVGDPSPTPLLGLGLVGGYMPNGEASLSPSVCTRQIQRSWLQDNSISTSTTDTVVAITPLESRAPSVKSSNLTQERNNVTLRPHQGRNPTVERNTHKCSDEELRVSGNTLISSARRDSLSTQSAPADQPVTESPPEYVSDSMDTSLVQNDALSHRNPPIPYLQNQVHGEPPAGRPKVANTSSLHGLGKGERSLREKLTRLIRPKELGLRLSSLNFFGSNKRHVYFRADDMEVDDLQQWAYN</sequence>
<evidence type="ECO:0000256" key="2">
    <source>
        <dbReference type="ARBA" id="ARBA00001946"/>
    </source>
</evidence>
<evidence type="ECO:0000259" key="20">
    <source>
        <dbReference type="PROSITE" id="PS50011"/>
    </source>
</evidence>
<keyword evidence="12" id="KW-0418">Kinase</keyword>
<feature type="transmembrane region" description="Helical" evidence="19">
    <location>
        <begin position="255"/>
        <end position="276"/>
    </location>
</feature>
<keyword evidence="14" id="KW-0460">Magnesium</keyword>
<keyword evidence="6" id="KW-0723">Serine/threonine-protein kinase</keyword>
<evidence type="ECO:0000256" key="1">
    <source>
        <dbReference type="ARBA" id="ARBA00001936"/>
    </source>
</evidence>
<evidence type="ECO:0000256" key="12">
    <source>
        <dbReference type="ARBA" id="ARBA00022777"/>
    </source>
</evidence>
<dbReference type="CDD" id="cd23618">
    <property type="entry name" value="TFP_LU_ECD_Wit"/>
    <property type="match status" value="1"/>
</dbReference>
<evidence type="ECO:0000256" key="17">
    <source>
        <dbReference type="ARBA" id="ARBA00023170"/>
    </source>
</evidence>
<evidence type="ECO:0000256" key="14">
    <source>
        <dbReference type="ARBA" id="ARBA00022842"/>
    </source>
</evidence>
<dbReference type="InterPro" id="IPR000719">
    <property type="entry name" value="Prot_kinase_dom"/>
</dbReference>
<dbReference type="PANTHER" id="PTHR23255">
    <property type="entry name" value="TRANSFORMING GROWTH FACTOR-BETA RECEPTOR TYPE I AND II"/>
    <property type="match status" value="1"/>
</dbReference>
<comment type="caution">
    <text evidence="21">The sequence shown here is derived from an EMBL/GenBank/DDBJ whole genome shotgun (WGS) entry which is preliminary data.</text>
</comment>
<dbReference type="STRING" id="400727.A0A2T7PV85"/>
<feature type="compositionally biased region" description="Basic and acidic residues" evidence="18">
    <location>
        <begin position="762"/>
        <end position="773"/>
    </location>
</feature>
<dbReference type="OrthoDB" id="669224at2759"/>
<reference evidence="21 22" key="1">
    <citation type="submission" date="2018-04" db="EMBL/GenBank/DDBJ databases">
        <title>The genome of golden apple snail Pomacea canaliculata provides insight into stress tolerance and invasive adaptation.</title>
        <authorList>
            <person name="Liu C."/>
            <person name="Liu B."/>
            <person name="Ren Y."/>
            <person name="Zhang Y."/>
            <person name="Wang H."/>
            <person name="Li S."/>
            <person name="Jiang F."/>
            <person name="Yin L."/>
            <person name="Zhang G."/>
            <person name="Qian W."/>
            <person name="Fan W."/>
        </authorList>
    </citation>
    <scope>NUCLEOTIDE SEQUENCE [LARGE SCALE GENOMIC DNA]</scope>
    <source>
        <strain evidence="21">SZHN2017</strain>
        <tissue evidence="21">Muscle</tissue>
    </source>
</reference>
<gene>
    <name evidence="21" type="ORF">C0Q70_04331</name>
</gene>